<comment type="caution">
    <text evidence="2">The sequence shown here is derived from an EMBL/GenBank/DDBJ whole genome shotgun (WGS) entry which is preliminary data.</text>
</comment>
<gene>
    <name evidence="2" type="ORF">B0H15DRAFT_951664</name>
</gene>
<dbReference type="Proteomes" id="UP001222325">
    <property type="component" value="Unassembled WGS sequence"/>
</dbReference>
<evidence type="ECO:0000313" key="3">
    <source>
        <dbReference type="Proteomes" id="UP001222325"/>
    </source>
</evidence>
<protein>
    <submittedName>
        <fullName evidence="2">Uncharacterized protein</fullName>
    </submittedName>
</protein>
<dbReference type="EMBL" id="JARJCN010000038">
    <property type="protein sequence ID" value="KAJ7084463.1"/>
    <property type="molecule type" value="Genomic_DNA"/>
</dbReference>
<dbReference type="AlphaFoldDB" id="A0AAD6TZC1"/>
<feature type="compositionally biased region" description="Polar residues" evidence="1">
    <location>
        <begin position="1"/>
        <end position="12"/>
    </location>
</feature>
<reference evidence="2" key="1">
    <citation type="submission" date="2023-03" db="EMBL/GenBank/DDBJ databases">
        <title>Massive genome expansion in bonnet fungi (Mycena s.s.) driven by repeated elements and novel gene families across ecological guilds.</title>
        <authorList>
            <consortium name="Lawrence Berkeley National Laboratory"/>
            <person name="Harder C.B."/>
            <person name="Miyauchi S."/>
            <person name="Viragh M."/>
            <person name="Kuo A."/>
            <person name="Thoen E."/>
            <person name="Andreopoulos B."/>
            <person name="Lu D."/>
            <person name="Skrede I."/>
            <person name="Drula E."/>
            <person name="Henrissat B."/>
            <person name="Morin E."/>
            <person name="Kohler A."/>
            <person name="Barry K."/>
            <person name="LaButti K."/>
            <person name="Morin E."/>
            <person name="Salamov A."/>
            <person name="Lipzen A."/>
            <person name="Mereny Z."/>
            <person name="Hegedus B."/>
            <person name="Baldrian P."/>
            <person name="Stursova M."/>
            <person name="Weitz H."/>
            <person name="Taylor A."/>
            <person name="Grigoriev I.V."/>
            <person name="Nagy L.G."/>
            <person name="Martin F."/>
            <person name="Kauserud H."/>
        </authorList>
    </citation>
    <scope>NUCLEOTIDE SEQUENCE</scope>
    <source>
        <strain evidence="2">CBHHK173m</strain>
    </source>
</reference>
<organism evidence="2 3">
    <name type="scientific">Mycena belliarum</name>
    <dbReference type="NCBI Taxonomy" id="1033014"/>
    <lineage>
        <taxon>Eukaryota</taxon>
        <taxon>Fungi</taxon>
        <taxon>Dikarya</taxon>
        <taxon>Basidiomycota</taxon>
        <taxon>Agaricomycotina</taxon>
        <taxon>Agaricomycetes</taxon>
        <taxon>Agaricomycetidae</taxon>
        <taxon>Agaricales</taxon>
        <taxon>Marasmiineae</taxon>
        <taxon>Mycenaceae</taxon>
        <taxon>Mycena</taxon>
    </lineage>
</organism>
<keyword evidence="3" id="KW-1185">Reference proteome</keyword>
<evidence type="ECO:0000313" key="2">
    <source>
        <dbReference type="EMBL" id="KAJ7084463.1"/>
    </source>
</evidence>
<feature type="region of interest" description="Disordered" evidence="1">
    <location>
        <begin position="1"/>
        <end position="25"/>
    </location>
</feature>
<proteinExistence type="predicted"/>
<evidence type="ECO:0000256" key="1">
    <source>
        <dbReference type="SAM" id="MobiDB-lite"/>
    </source>
</evidence>
<name>A0AAD6TZC1_9AGAR</name>
<sequence>MEAHNPIQQCNVPSPSPPAHIFPPGDADPESIRDLALNVNIIAVLDVPSIDSDAYIYVGALTGDVLGVFLFGEVVSRESLGQGVVRWTIGPFTQGTVSARQAYDADVAILQDIMALENEKTGVIAREWTTMCGGGPRPINSIFVCTVSTTKQPFQIDVGSAVAVQATLHRTDVKDTHTVIRVSGFPHTYFAHVAQAYDIFAYDFEAIALSYLHNLGLVSIGDSEPSDLACALEKMVVRDD</sequence>
<accession>A0AAD6TZC1</accession>